<proteinExistence type="predicted"/>
<sequence length="254" mass="28656">MSAFSAPISNVHPLLLIAGSGGEGFSSWQGRFIRRAMPPFTSSVGTCALKFSHPDFRFCCSVSMLGFSVRIYVDSAGRLGFLQLRKWLLVRTIEVQKGGGVQLTNLSSKVLKELGIFSGEDEDDNELEGEFFVDSGDKTVEEEEEERQPTRVSPSVATPQNFPLNSRLYSFLHPLSIHSFLHRLSLMYLLLPDKQMILTVPLYLFPEDNFKKILCDYFRMLFTDEFIDHIVIATNIFAQDLLSTNPTSKARIKS</sequence>
<reference evidence="1 2" key="1">
    <citation type="journal article" date="2021" name="BMC Biol.">
        <title>Horizontally acquired antibacterial genes associated with adaptive radiation of ladybird beetles.</title>
        <authorList>
            <person name="Li H.S."/>
            <person name="Tang X.F."/>
            <person name="Huang Y.H."/>
            <person name="Xu Z.Y."/>
            <person name="Chen M.L."/>
            <person name="Du X.Y."/>
            <person name="Qiu B.Y."/>
            <person name="Chen P.T."/>
            <person name="Zhang W."/>
            <person name="Slipinski A."/>
            <person name="Escalona H.E."/>
            <person name="Waterhouse R.M."/>
            <person name="Zwick A."/>
            <person name="Pang H."/>
        </authorList>
    </citation>
    <scope>NUCLEOTIDE SEQUENCE [LARGE SCALE GENOMIC DNA]</scope>
    <source>
        <strain evidence="1">SYSU2018</strain>
    </source>
</reference>
<evidence type="ECO:0000313" key="1">
    <source>
        <dbReference type="EMBL" id="KAL3288236.1"/>
    </source>
</evidence>
<protein>
    <submittedName>
        <fullName evidence="1">Uncharacterized protein</fullName>
    </submittedName>
</protein>
<accession>A0ABD2PBT2</accession>
<evidence type="ECO:0000313" key="2">
    <source>
        <dbReference type="Proteomes" id="UP001516400"/>
    </source>
</evidence>
<organism evidence="1 2">
    <name type="scientific">Cryptolaemus montrouzieri</name>
    <dbReference type="NCBI Taxonomy" id="559131"/>
    <lineage>
        <taxon>Eukaryota</taxon>
        <taxon>Metazoa</taxon>
        <taxon>Ecdysozoa</taxon>
        <taxon>Arthropoda</taxon>
        <taxon>Hexapoda</taxon>
        <taxon>Insecta</taxon>
        <taxon>Pterygota</taxon>
        <taxon>Neoptera</taxon>
        <taxon>Endopterygota</taxon>
        <taxon>Coleoptera</taxon>
        <taxon>Polyphaga</taxon>
        <taxon>Cucujiformia</taxon>
        <taxon>Coccinelloidea</taxon>
        <taxon>Coccinellidae</taxon>
        <taxon>Scymninae</taxon>
        <taxon>Scymnini</taxon>
        <taxon>Cryptolaemus</taxon>
    </lineage>
</organism>
<keyword evidence="2" id="KW-1185">Reference proteome</keyword>
<name>A0ABD2PBT2_9CUCU</name>
<dbReference type="EMBL" id="JABFTP020000185">
    <property type="protein sequence ID" value="KAL3288236.1"/>
    <property type="molecule type" value="Genomic_DNA"/>
</dbReference>
<dbReference type="Proteomes" id="UP001516400">
    <property type="component" value="Unassembled WGS sequence"/>
</dbReference>
<gene>
    <name evidence="1" type="ORF">HHI36_002685</name>
</gene>
<dbReference type="AlphaFoldDB" id="A0ABD2PBT2"/>
<comment type="caution">
    <text evidence="1">The sequence shown here is derived from an EMBL/GenBank/DDBJ whole genome shotgun (WGS) entry which is preliminary data.</text>
</comment>